<feature type="compositionally biased region" description="Low complexity" evidence="1">
    <location>
        <begin position="195"/>
        <end position="207"/>
    </location>
</feature>
<feature type="compositionally biased region" description="Polar residues" evidence="1">
    <location>
        <begin position="173"/>
        <end position="186"/>
    </location>
</feature>
<organism evidence="2 3">
    <name type="scientific">Trypanosoma rangeli</name>
    <dbReference type="NCBI Taxonomy" id="5698"/>
    <lineage>
        <taxon>Eukaryota</taxon>
        <taxon>Discoba</taxon>
        <taxon>Euglenozoa</taxon>
        <taxon>Kinetoplastea</taxon>
        <taxon>Metakinetoplastina</taxon>
        <taxon>Trypanosomatida</taxon>
        <taxon>Trypanosomatidae</taxon>
        <taxon>Trypanosoma</taxon>
        <taxon>Herpetosoma</taxon>
    </lineage>
</organism>
<keyword evidence="3" id="KW-1185">Reference proteome</keyword>
<dbReference type="Proteomes" id="UP000283634">
    <property type="component" value="Unassembled WGS sequence"/>
</dbReference>
<dbReference type="RefSeq" id="XP_029233452.1">
    <property type="nucleotide sequence ID" value="XM_029386746.1"/>
</dbReference>
<dbReference type="GeneID" id="40334033"/>
<feature type="compositionally biased region" description="Low complexity" evidence="1">
    <location>
        <begin position="455"/>
        <end position="481"/>
    </location>
</feature>
<dbReference type="AlphaFoldDB" id="A0A3R7N3N7"/>
<feature type="non-terminal residue" evidence="2">
    <location>
        <position position="1"/>
    </location>
</feature>
<feature type="compositionally biased region" description="Low complexity" evidence="1">
    <location>
        <begin position="161"/>
        <end position="172"/>
    </location>
</feature>
<feature type="compositionally biased region" description="Polar residues" evidence="1">
    <location>
        <begin position="334"/>
        <end position="364"/>
    </location>
</feature>
<evidence type="ECO:0000313" key="2">
    <source>
        <dbReference type="EMBL" id="RNE95920.1"/>
    </source>
</evidence>
<dbReference type="EMBL" id="MKGL01000774">
    <property type="protein sequence ID" value="RNE95920.1"/>
    <property type="molecule type" value="Genomic_DNA"/>
</dbReference>
<gene>
    <name evidence="2" type="ORF">TraAM80_10100</name>
</gene>
<feature type="compositionally biased region" description="Basic and acidic residues" evidence="1">
    <location>
        <begin position="430"/>
        <end position="454"/>
    </location>
</feature>
<sequence>SAPCCAKGRDAPESEKSPKCVPCTVGVAGHPHMADETFGEAQDVLQAPPSSGVWNDGGASRQVTPVASGETISFSAGTPPAPCGGDVSRELTEACASVKQPLSSGAAHSPAGIPGASLNDGVNPAASQNRNSASGAMVSQAQHNSSLPAFSHLTGDSAAVGAGVPGATPAGSHTVSQLPFTGQPSSEKAAGQEKAGIAAESGANAGIGSAGGVPQNSSPARNNTTGGAASRVSQKQSSVSLPDLQGEESSQLNEDGEDGPRKREEGNSEGKEGRSPAQPPGNPAKPPSTTQKLPSTTPVGKAEGAGEKMTSHGTLPMGEKNEEYEQKAVVDTPRPNQKTQDGNQAGEAQQTRSAGGGATVTNEAEQPAAKDLDAMQLLEGTSQQQDDIQRESAAGDEEAAKRAGRGADVNTATGGNGGTAAEEPGSATSDADRVDAIKPTEEAGRNDASAELRDASGSAATTAADRARGSAAPPAATNTPTGSGKAEIPALPVAATNATKATHDDSDSGTAASHCTSPLALLLLACAGAAMTAV</sequence>
<feature type="compositionally biased region" description="Polar residues" evidence="1">
    <location>
        <begin position="288"/>
        <end position="298"/>
    </location>
</feature>
<name>A0A3R7N3N7_TRYRA</name>
<feature type="compositionally biased region" description="Basic and acidic residues" evidence="1">
    <location>
        <begin position="258"/>
        <end position="274"/>
    </location>
</feature>
<comment type="caution">
    <text evidence="2">The sequence shown here is derived from an EMBL/GenBank/DDBJ whole genome shotgun (WGS) entry which is preliminary data.</text>
</comment>
<evidence type="ECO:0000256" key="1">
    <source>
        <dbReference type="SAM" id="MobiDB-lite"/>
    </source>
</evidence>
<accession>A0A3R7N3N7</accession>
<evidence type="ECO:0008006" key="4">
    <source>
        <dbReference type="Google" id="ProtNLM"/>
    </source>
</evidence>
<feature type="compositionally biased region" description="Polar residues" evidence="1">
    <location>
        <begin position="125"/>
        <end position="141"/>
    </location>
</feature>
<feature type="compositionally biased region" description="Pro residues" evidence="1">
    <location>
        <begin position="277"/>
        <end position="286"/>
    </location>
</feature>
<feature type="region of interest" description="Disordered" evidence="1">
    <location>
        <begin position="161"/>
        <end position="513"/>
    </location>
</feature>
<feature type="region of interest" description="Disordered" evidence="1">
    <location>
        <begin position="102"/>
        <end position="141"/>
    </location>
</feature>
<reference evidence="2 3" key="1">
    <citation type="journal article" date="2018" name="BMC Genomics">
        <title>Genomic comparison of Trypanosoma conorhini and Trypanosoma rangeli to Trypanosoma cruzi strains of high and low virulence.</title>
        <authorList>
            <person name="Bradwell K.R."/>
            <person name="Koparde V.N."/>
            <person name="Matveyev A.V."/>
            <person name="Serrano M.G."/>
            <person name="Alves J.M."/>
            <person name="Parikh H."/>
            <person name="Huang B."/>
            <person name="Lee V."/>
            <person name="Espinosa-Alvarez O."/>
            <person name="Ortiz P.A."/>
            <person name="Costa-Martins A.G."/>
            <person name="Teixeira M.M."/>
            <person name="Buck G.A."/>
        </authorList>
    </citation>
    <scope>NUCLEOTIDE SEQUENCE [LARGE SCALE GENOMIC DNA]</scope>
    <source>
        <strain evidence="2 3">AM80</strain>
    </source>
</reference>
<feature type="compositionally biased region" description="Basic and acidic residues" evidence="1">
    <location>
        <begin position="319"/>
        <end position="328"/>
    </location>
</feature>
<proteinExistence type="predicted"/>
<feature type="compositionally biased region" description="Polar residues" evidence="1">
    <location>
        <begin position="214"/>
        <end position="240"/>
    </location>
</feature>
<protein>
    <recommendedName>
        <fullName evidence="4">Mucin-associated surface protein (MASP)</fullName>
    </recommendedName>
</protein>
<evidence type="ECO:0000313" key="3">
    <source>
        <dbReference type="Proteomes" id="UP000283634"/>
    </source>
</evidence>
<dbReference type="OMA" id="APCCAKG"/>